<accession>A0A7G9Z0D2</accession>
<dbReference type="AlphaFoldDB" id="A0A7G9Z0D2"/>
<reference evidence="1" key="1">
    <citation type="submission" date="2020-06" db="EMBL/GenBank/DDBJ databases">
        <title>Unique genomic features of the anaerobic methanotrophic archaea.</title>
        <authorList>
            <person name="Chadwick G.L."/>
            <person name="Skennerton C.T."/>
            <person name="Laso-Perez R."/>
            <person name="Leu A.O."/>
            <person name="Speth D.R."/>
            <person name="Yu H."/>
            <person name="Morgan-Lang C."/>
            <person name="Hatzenpichler R."/>
            <person name="Goudeau D."/>
            <person name="Malmstrom R."/>
            <person name="Brazelton W.J."/>
            <person name="Woyke T."/>
            <person name="Hallam S.J."/>
            <person name="Tyson G.W."/>
            <person name="Wegener G."/>
            <person name="Boetius A."/>
            <person name="Orphan V."/>
        </authorList>
    </citation>
    <scope>NUCLEOTIDE SEQUENCE</scope>
</reference>
<dbReference type="EMBL" id="MT631549">
    <property type="protein sequence ID" value="QNO53716.1"/>
    <property type="molecule type" value="Genomic_DNA"/>
</dbReference>
<sequence length="96" mass="11323">MVWEKLFSVKLDEVEPLEKYKYYETIPITHFGGLIKGFEDHKMPLSSSAIMFPLVQGYHWRIKDGEQEYEIIRKKLKKLNICSEKVSFGASSGFFW</sequence>
<name>A0A7G9Z0D2_9EURY</name>
<organism evidence="1">
    <name type="scientific">Candidatus Methanophagaceae archaeon ANME-1 ERB6</name>
    <dbReference type="NCBI Taxonomy" id="2759912"/>
    <lineage>
        <taxon>Archaea</taxon>
        <taxon>Methanobacteriati</taxon>
        <taxon>Methanobacteriota</taxon>
        <taxon>Stenosarchaea group</taxon>
        <taxon>Methanomicrobia</taxon>
        <taxon>Candidatus Methanophagales</taxon>
        <taxon>Candidatus Methanophagaceae</taxon>
    </lineage>
</organism>
<evidence type="ECO:0000313" key="1">
    <source>
        <dbReference type="EMBL" id="QNO53716.1"/>
    </source>
</evidence>
<proteinExistence type="predicted"/>
<gene>
    <name evidence="1" type="ORF">ONPGGGGH_00014</name>
</gene>
<protein>
    <submittedName>
        <fullName evidence="1">Uncharacterized protein</fullName>
    </submittedName>
</protein>